<feature type="repeat" description="PPR" evidence="2">
    <location>
        <begin position="323"/>
        <end position="357"/>
    </location>
</feature>
<dbReference type="FunFam" id="1.25.40.10:FF:000285">
    <property type="entry name" value="Pentatricopeptide repeat-containing protein, chloroplastic"/>
    <property type="match status" value="1"/>
</dbReference>
<evidence type="ECO:0008006" key="5">
    <source>
        <dbReference type="Google" id="ProtNLM"/>
    </source>
</evidence>
<dbReference type="PROSITE" id="PS51375">
    <property type="entry name" value="PPR"/>
    <property type="match status" value="2"/>
</dbReference>
<accession>A0A835RTC0</accession>
<dbReference type="FunFam" id="1.25.40.10:FF:000090">
    <property type="entry name" value="Pentatricopeptide repeat-containing protein, chloroplastic"/>
    <property type="match status" value="1"/>
</dbReference>
<evidence type="ECO:0000313" key="3">
    <source>
        <dbReference type="EMBL" id="KAG0496393.1"/>
    </source>
</evidence>
<keyword evidence="4" id="KW-1185">Reference proteome</keyword>
<dbReference type="Gene3D" id="1.25.40.10">
    <property type="entry name" value="Tetratricopeptide repeat domain"/>
    <property type="match status" value="4"/>
</dbReference>
<dbReference type="EMBL" id="JADCNL010000001">
    <property type="protein sequence ID" value="KAG0496393.1"/>
    <property type="molecule type" value="Genomic_DNA"/>
</dbReference>
<dbReference type="AlphaFoldDB" id="A0A835RTC0"/>
<gene>
    <name evidence="3" type="ORF">HPP92_001084</name>
</gene>
<feature type="repeat" description="PPR" evidence="2">
    <location>
        <begin position="222"/>
        <end position="256"/>
    </location>
</feature>
<dbReference type="PANTHER" id="PTHR47926">
    <property type="entry name" value="PENTATRICOPEPTIDE REPEAT-CONTAINING PROTEIN"/>
    <property type="match status" value="1"/>
</dbReference>
<protein>
    <recommendedName>
        <fullName evidence="5">Pentatricopeptide repeat-containing protein</fullName>
    </recommendedName>
</protein>
<dbReference type="Pfam" id="PF01535">
    <property type="entry name" value="PPR"/>
    <property type="match status" value="4"/>
</dbReference>
<dbReference type="NCBIfam" id="TIGR00756">
    <property type="entry name" value="PPR"/>
    <property type="match status" value="2"/>
</dbReference>
<dbReference type="OrthoDB" id="1908121at2759"/>
<keyword evidence="1" id="KW-0677">Repeat</keyword>
<reference evidence="3 4" key="1">
    <citation type="journal article" date="2020" name="Nat. Food">
        <title>A phased Vanilla planifolia genome enables genetic improvement of flavour and production.</title>
        <authorList>
            <person name="Hasing T."/>
            <person name="Tang H."/>
            <person name="Brym M."/>
            <person name="Khazi F."/>
            <person name="Huang T."/>
            <person name="Chambers A.H."/>
        </authorList>
    </citation>
    <scope>NUCLEOTIDE SEQUENCE [LARGE SCALE GENOMIC DNA]</scope>
    <source>
        <tissue evidence="3">Leaf</tissue>
    </source>
</reference>
<dbReference type="InterPro" id="IPR002885">
    <property type="entry name" value="PPR_rpt"/>
</dbReference>
<evidence type="ECO:0000256" key="2">
    <source>
        <dbReference type="PROSITE-ProRule" id="PRU00708"/>
    </source>
</evidence>
<name>A0A835RTC0_VANPL</name>
<evidence type="ECO:0000256" key="1">
    <source>
        <dbReference type="ARBA" id="ARBA00022737"/>
    </source>
</evidence>
<dbReference type="InterPro" id="IPR046960">
    <property type="entry name" value="PPR_At4g14850-like_plant"/>
</dbReference>
<comment type="caution">
    <text evidence="3">The sequence shown here is derived from an EMBL/GenBank/DDBJ whole genome shotgun (WGS) entry which is preliminary data.</text>
</comment>
<evidence type="ECO:0000313" key="4">
    <source>
        <dbReference type="Proteomes" id="UP000636800"/>
    </source>
</evidence>
<dbReference type="Pfam" id="PF13041">
    <property type="entry name" value="PPR_2"/>
    <property type="match status" value="2"/>
</dbReference>
<dbReference type="PANTHER" id="PTHR47926:SF382">
    <property type="entry name" value="PENTACOTRIPEPTIDE-REPEAT REGION OF PRORP DOMAIN-CONTAINING PROTEIN"/>
    <property type="match status" value="1"/>
</dbReference>
<organism evidence="3 4">
    <name type="scientific">Vanilla planifolia</name>
    <name type="common">Vanilla</name>
    <dbReference type="NCBI Taxonomy" id="51239"/>
    <lineage>
        <taxon>Eukaryota</taxon>
        <taxon>Viridiplantae</taxon>
        <taxon>Streptophyta</taxon>
        <taxon>Embryophyta</taxon>
        <taxon>Tracheophyta</taxon>
        <taxon>Spermatophyta</taxon>
        <taxon>Magnoliopsida</taxon>
        <taxon>Liliopsida</taxon>
        <taxon>Asparagales</taxon>
        <taxon>Orchidaceae</taxon>
        <taxon>Vanilloideae</taxon>
        <taxon>Vanilleae</taxon>
        <taxon>Vanilla</taxon>
    </lineage>
</organism>
<dbReference type="GO" id="GO:0009451">
    <property type="term" value="P:RNA modification"/>
    <property type="evidence" value="ECO:0007669"/>
    <property type="project" value="InterPro"/>
</dbReference>
<proteinExistence type="predicted"/>
<dbReference type="GO" id="GO:0003723">
    <property type="term" value="F:RNA binding"/>
    <property type="evidence" value="ECO:0007669"/>
    <property type="project" value="InterPro"/>
</dbReference>
<dbReference type="InterPro" id="IPR011990">
    <property type="entry name" value="TPR-like_helical_dom_sf"/>
</dbReference>
<sequence>MSEAENLFLQIPTPDVFSFNTIINGFARINNAKALYYVRNMHKECFKLDHFTLSGVLRTCGILKESEMGEQVHSYIIRCGYDGSLYTGPSLVHMYGNCGQVDLAMKLFEDYSIGKWSTPGRLLLLNSMLSVFASNGYNIHALHLISKIHSTEVMLDSFTLSITLKICINMNAVRIGLQVHGLIITTGHHVDVVVGSVLVDQYAKFGSLEEALKIFSGLPQKDLISWTCLITSCVERGSNQLAFSLFREMMSLNCEVDHFVVSIISKACAAISWLQGGEQLHALCTKGGFEMENATLTSLIDLYSKCGGIEDALKLFCNAPEKDTICWTGIIAGCGYNGRTDEAIQLFHKMLESKEEQPNEITFLGILSACKHAGLVREATTFFEVMQQKLGLKPSMDHYCCMVDILGRAGLFDEALQLISNMPCEAEETIWNSMLGSAMIHENIDIGKLALLHLHMICREKASGYVSLSKVYASLNQWEGSAHMRELAFGVNMKEPGKSWTELRN</sequence>
<dbReference type="Proteomes" id="UP000636800">
    <property type="component" value="Chromosome 1"/>
</dbReference>